<dbReference type="InterPro" id="IPR013078">
    <property type="entry name" value="His_Pase_superF_clade-1"/>
</dbReference>
<evidence type="ECO:0000313" key="2">
    <source>
        <dbReference type="Proteomes" id="UP000273154"/>
    </source>
</evidence>
<reference evidence="2" key="1">
    <citation type="submission" date="2018-11" db="EMBL/GenBank/DDBJ databases">
        <title>Comparative genomics of Parolsenella catena and Libanicoccus massiliensis: Reclassification of Libanicoccus massiliensis as Parolsenella massiliensis comb. nov.</title>
        <authorList>
            <person name="Sakamoto M."/>
            <person name="Ikeyama N."/>
            <person name="Murakami T."/>
            <person name="Mori H."/>
            <person name="Yuki M."/>
            <person name="Ohkuma M."/>
        </authorList>
    </citation>
    <scope>NUCLEOTIDE SEQUENCE [LARGE SCALE GENOMIC DNA]</scope>
    <source>
        <strain evidence="2">JCM 31932</strain>
    </source>
</reference>
<protein>
    <submittedName>
        <fullName evidence="1">Phosphohistidine phosphatase SixA</fullName>
    </submittedName>
</protein>
<dbReference type="InterPro" id="IPR029033">
    <property type="entry name" value="His_PPase_superfam"/>
</dbReference>
<proteinExistence type="predicted"/>
<dbReference type="GeneID" id="88848511"/>
<dbReference type="SUPFAM" id="SSF53254">
    <property type="entry name" value="Phosphoglycerate mutase-like"/>
    <property type="match status" value="1"/>
</dbReference>
<dbReference type="Gene3D" id="3.40.50.1240">
    <property type="entry name" value="Phosphoglycerate mutase-like"/>
    <property type="match status" value="1"/>
</dbReference>
<keyword evidence="2" id="KW-1185">Reference proteome</keyword>
<name>A0A3G9K549_9ACTN</name>
<organism evidence="1 2">
    <name type="scientific">Parolsenella catena</name>
    <dbReference type="NCBI Taxonomy" id="2003188"/>
    <lineage>
        <taxon>Bacteria</taxon>
        <taxon>Bacillati</taxon>
        <taxon>Actinomycetota</taxon>
        <taxon>Coriobacteriia</taxon>
        <taxon>Coriobacteriales</taxon>
        <taxon>Atopobiaceae</taxon>
        <taxon>Parolsenella</taxon>
    </lineage>
</organism>
<dbReference type="AlphaFoldDB" id="A0A3G9K549"/>
<dbReference type="RefSeq" id="WP_126421131.1">
    <property type="nucleotide sequence ID" value="NZ_AP019367.1"/>
</dbReference>
<evidence type="ECO:0000313" key="1">
    <source>
        <dbReference type="EMBL" id="BBH49782.1"/>
    </source>
</evidence>
<dbReference type="KEGG" id="pcat:Pcatena_03690"/>
<accession>A0A3G9K549</accession>
<sequence length="166" mass="17537">MARTLILVRHGKAQKPQLGLADADRALVPGAAETLAATYRTAFALLRGMESAELWVSPALRARQTAAQVSRALVGNGVKIGANRELPCLLEQDADAFHKLIEQSAEGTCIVAVGHIPFMEDELVDLTGVDLSFAPGSAAALRLEGAPGRAASGAELLWFVRGPRIE</sequence>
<dbReference type="CDD" id="cd07067">
    <property type="entry name" value="HP_PGM_like"/>
    <property type="match status" value="1"/>
</dbReference>
<dbReference type="Proteomes" id="UP000273154">
    <property type="component" value="Chromosome"/>
</dbReference>
<dbReference type="EMBL" id="AP019367">
    <property type="protein sequence ID" value="BBH49782.1"/>
    <property type="molecule type" value="Genomic_DNA"/>
</dbReference>
<dbReference type="OrthoDB" id="9810154at2"/>
<gene>
    <name evidence="1" type="ORF">Pcatena_03690</name>
</gene>